<evidence type="ECO:0008006" key="3">
    <source>
        <dbReference type="Google" id="ProtNLM"/>
    </source>
</evidence>
<name>A0A346NIQ3_9ALTE</name>
<evidence type="ECO:0000313" key="1">
    <source>
        <dbReference type="EMBL" id="AXR05410.1"/>
    </source>
</evidence>
<dbReference type="AlphaFoldDB" id="A0A346NIQ3"/>
<evidence type="ECO:0000313" key="2">
    <source>
        <dbReference type="Proteomes" id="UP000262073"/>
    </source>
</evidence>
<dbReference type="OrthoDB" id="6388448at2"/>
<reference evidence="1 2" key="1">
    <citation type="submission" date="2018-08" db="EMBL/GenBank/DDBJ databases">
        <title>Salinimonas sediminis sp. nov., a piezophilic bacterium isolated from a deep-sea sediment sample from the New Britain Trench.</title>
        <authorList>
            <person name="Cao J."/>
        </authorList>
    </citation>
    <scope>NUCLEOTIDE SEQUENCE [LARGE SCALE GENOMIC DNA]</scope>
    <source>
        <strain evidence="1 2">N102</strain>
    </source>
</reference>
<dbReference type="EMBL" id="CP031769">
    <property type="protein sequence ID" value="AXR05410.1"/>
    <property type="molecule type" value="Genomic_DNA"/>
</dbReference>
<dbReference type="PANTHER" id="PTHR33706">
    <property type="entry name" value="MORN VARIANT REPEAT PROTEIN"/>
    <property type="match status" value="1"/>
</dbReference>
<keyword evidence="2" id="KW-1185">Reference proteome</keyword>
<gene>
    <name evidence="1" type="ORF">D0Y50_02925</name>
</gene>
<sequence length="475" mass="53655">MRALVLFLALFVSGYAPLSYAGKAYLDVNLRPTTVEVNRTYYYSTDIKPDANGVYTIAVYDQRDKLIVTLQSTTLTIGRGTLTGTQLAAYRQLGLLSRIVYAFGEGYTGQMVMRSPQGYLLERVPYVDGKQQGAHVEFYENGALQAFTPYAANKKVSTARRWSRAGQLVQETKRTAQGEFISQSEWTVEGRLRQQTVPVAIPGYAPGLKETTWQNDRTVTFIAAAISDPDNGFVPNARHPYKLVKKVRDGHVFELVEENGYGNNGEQRLMYEDWSIVKHMKDGKQDGLYREQSGGKVTNQGHYRNGVKVGDWQETNGDDRVIYATYTQRGQLNGPRKVYDASSNTLLIEEVYLNGKLHGKYEEHAATGELIARGHYQQARKEGAWIEPERDNRWQGHYDMGKKTGAWTRVNGRGYTTANLHYAAGKLQGKQYLFADNGALTLFEHYQHGKRHGQRVTYENGVVQTVQQFKQGQLQ</sequence>
<dbReference type="SUPFAM" id="SSF82185">
    <property type="entry name" value="Histone H3 K4-specific methyltransferase SET7/9 N-terminal domain"/>
    <property type="match status" value="3"/>
</dbReference>
<protein>
    <recommendedName>
        <fullName evidence="3">Toxin-antitoxin system YwqK family antitoxin</fullName>
    </recommendedName>
</protein>
<organism evidence="1 2">
    <name type="scientific">Salinimonas sediminis</name>
    <dbReference type="NCBI Taxonomy" id="2303538"/>
    <lineage>
        <taxon>Bacteria</taxon>
        <taxon>Pseudomonadati</taxon>
        <taxon>Pseudomonadota</taxon>
        <taxon>Gammaproteobacteria</taxon>
        <taxon>Alteromonadales</taxon>
        <taxon>Alteromonadaceae</taxon>
        <taxon>Alteromonas/Salinimonas group</taxon>
        <taxon>Salinimonas</taxon>
    </lineage>
</organism>
<dbReference type="KEGG" id="salm:D0Y50_02925"/>
<dbReference type="PANTHER" id="PTHR33706:SF1">
    <property type="entry name" value="TPR REPEAT PROTEIN"/>
    <property type="match status" value="1"/>
</dbReference>
<dbReference type="Proteomes" id="UP000262073">
    <property type="component" value="Chromosome"/>
</dbReference>
<dbReference type="RefSeq" id="WP_117315418.1">
    <property type="nucleotide sequence ID" value="NZ_CP031769.1"/>
</dbReference>
<proteinExistence type="predicted"/>
<dbReference type="Gene3D" id="3.90.930.1">
    <property type="match status" value="1"/>
</dbReference>
<dbReference type="Gene3D" id="2.20.110.10">
    <property type="entry name" value="Histone H3 K4-specific methyltransferase SET7/9 N-terminal domain"/>
    <property type="match status" value="3"/>
</dbReference>
<accession>A0A346NIQ3</accession>